<dbReference type="SMART" id="SM00385">
    <property type="entry name" value="CYCLIN"/>
    <property type="match status" value="1"/>
</dbReference>
<dbReference type="InterPro" id="IPR043198">
    <property type="entry name" value="Cyclin/Ssn8"/>
</dbReference>
<dbReference type="CDD" id="cd20535">
    <property type="entry name" value="CYCLIN_CCNM_CCNQ_rpt2"/>
    <property type="match status" value="1"/>
</dbReference>
<protein>
    <recommendedName>
        <fullName evidence="2">Cyclin-Q</fullName>
    </recommendedName>
    <alternativeName>
        <fullName evidence="4">Cyclin-related protein FAM58A</fullName>
    </alternativeName>
</protein>
<keyword evidence="3 6" id="KW-0195">Cyclin</keyword>
<evidence type="ECO:0000256" key="6">
    <source>
        <dbReference type="RuleBase" id="RU000383"/>
    </source>
</evidence>
<evidence type="ECO:0000256" key="3">
    <source>
        <dbReference type="ARBA" id="ARBA00023127"/>
    </source>
</evidence>
<dbReference type="InterPro" id="IPR048053">
    <property type="entry name" value="Cyclin-Q_second_cyclin_box"/>
</dbReference>
<dbReference type="InterPro" id="IPR006671">
    <property type="entry name" value="Cyclin_N"/>
</dbReference>
<dbReference type="InterPro" id="IPR013763">
    <property type="entry name" value="Cyclin-like_dom"/>
</dbReference>
<dbReference type="GeneID" id="109528614"/>
<dbReference type="Gene3D" id="1.10.472.10">
    <property type="entry name" value="Cyclin-like"/>
    <property type="match status" value="2"/>
</dbReference>
<organism evidence="9 10">
    <name type="scientific">Hippocampus comes</name>
    <name type="common">Tiger tail seahorse</name>
    <dbReference type="NCBI Taxonomy" id="109280"/>
    <lineage>
        <taxon>Eukaryota</taxon>
        <taxon>Metazoa</taxon>
        <taxon>Chordata</taxon>
        <taxon>Craniata</taxon>
        <taxon>Vertebrata</taxon>
        <taxon>Euteleostomi</taxon>
        <taxon>Actinopterygii</taxon>
        <taxon>Neopterygii</taxon>
        <taxon>Teleostei</taxon>
        <taxon>Neoteleostei</taxon>
        <taxon>Acanthomorphata</taxon>
        <taxon>Syngnathiaria</taxon>
        <taxon>Syngnathiformes</taxon>
        <taxon>Syngnathoidei</taxon>
        <taxon>Syngnathidae</taxon>
        <taxon>Hippocampus</taxon>
    </lineage>
</organism>
<evidence type="ECO:0000313" key="9">
    <source>
        <dbReference type="Ensembl" id="ENSHCOP00000024876.1"/>
    </source>
</evidence>
<evidence type="ECO:0000259" key="8">
    <source>
        <dbReference type="SMART" id="SM00385"/>
    </source>
</evidence>
<dbReference type="RefSeq" id="XP_019747021.1">
    <property type="nucleotide sequence ID" value="XM_019891462.1"/>
</dbReference>
<dbReference type="AlphaFoldDB" id="A0A3Q3E0K6"/>
<evidence type="ECO:0000256" key="1">
    <source>
        <dbReference type="ARBA" id="ARBA00010390"/>
    </source>
</evidence>
<dbReference type="FunFam" id="1.10.472.10:FF:000042">
    <property type="entry name" value="FAM58A isoform 1"/>
    <property type="match status" value="1"/>
</dbReference>
<dbReference type="Pfam" id="PF00134">
    <property type="entry name" value="Cyclin_N"/>
    <property type="match status" value="1"/>
</dbReference>
<evidence type="ECO:0000313" key="10">
    <source>
        <dbReference type="Proteomes" id="UP000264820"/>
    </source>
</evidence>
<dbReference type="InterPro" id="IPR036915">
    <property type="entry name" value="Cyclin-like_sf"/>
</dbReference>
<dbReference type="OrthoDB" id="79090at2759"/>
<dbReference type="PANTHER" id="PTHR10026">
    <property type="entry name" value="CYCLIN"/>
    <property type="match status" value="1"/>
</dbReference>
<name>A0A3Q3E0K6_HIPCM</name>
<reference evidence="9" key="1">
    <citation type="submission" date="2025-08" db="UniProtKB">
        <authorList>
            <consortium name="Ensembl"/>
        </authorList>
    </citation>
    <scope>IDENTIFICATION</scope>
</reference>
<dbReference type="SUPFAM" id="SSF47954">
    <property type="entry name" value="Cyclin-like"/>
    <property type="match status" value="2"/>
</dbReference>
<reference evidence="9" key="2">
    <citation type="submission" date="2025-09" db="UniProtKB">
        <authorList>
            <consortium name="Ensembl"/>
        </authorList>
    </citation>
    <scope>IDENTIFICATION</scope>
</reference>
<evidence type="ECO:0000256" key="4">
    <source>
        <dbReference type="ARBA" id="ARBA00032419"/>
    </source>
</evidence>
<dbReference type="Ensembl" id="ENSHCOT00000026664.1">
    <property type="protein sequence ID" value="ENSHCOP00000024876.1"/>
    <property type="gene ID" value="ENSHCOG00000014564.1"/>
</dbReference>
<dbReference type="GeneTree" id="ENSGT00940000155445"/>
<dbReference type="CDD" id="cd20534">
    <property type="entry name" value="CYCLIN_CCNM_CCNQ_rpt1"/>
    <property type="match status" value="1"/>
</dbReference>
<dbReference type="RefSeq" id="XP_019747022.1">
    <property type="nucleotide sequence ID" value="XM_019891463.1"/>
</dbReference>
<dbReference type="KEGG" id="hcq:109528614"/>
<comment type="function">
    <text evidence="5">May be an activating cyclin for the cyclin-associated kinase CDK10.</text>
</comment>
<dbReference type="InterPro" id="IPR048055">
    <property type="entry name" value="Cyclin-Q_first_cyclin_box"/>
</dbReference>
<dbReference type="STRING" id="109280.ENSHCOP00000024876"/>
<proteinExistence type="inferred from homology"/>
<dbReference type="Proteomes" id="UP000264820">
    <property type="component" value="Unplaced"/>
</dbReference>
<feature type="compositionally biased region" description="Polar residues" evidence="7">
    <location>
        <begin position="1"/>
        <end position="10"/>
    </location>
</feature>
<dbReference type="FunFam" id="1.10.472.10:FF:000179">
    <property type="entry name" value="Cyclin Q"/>
    <property type="match status" value="1"/>
</dbReference>
<dbReference type="PIRSF" id="PIRSF028758">
    <property type="entry name" value="Cyclin, C/H/G types"/>
    <property type="match status" value="1"/>
</dbReference>
<evidence type="ECO:0000256" key="7">
    <source>
        <dbReference type="SAM" id="MobiDB-lite"/>
    </source>
</evidence>
<feature type="domain" description="Cyclin-like" evidence="8">
    <location>
        <begin position="43"/>
        <end position="141"/>
    </location>
</feature>
<dbReference type="GO" id="GO:0016538">
    <property type="term" value="F:cyclin-dependent protein serine/threonine kinase regulator activity"/>
    <property type="evidence" value="ECO:0007669"/>
    <property type="project" value="InterPro"/>
</dbReference>
<dbReference type="RefSeq" id="XP_019747020.1">
    <property type="nucleotide sequence ID" value="XM_019891461.1"/>
</dbReference>
<dbReference type="OMA" id="HVESNKA"/>
<evidence type="ECO:0000256" key="2">
    <source>
        <dbReference type="ARBA" id="ARBA00019501"/>
    </source>
</evidence>
<accession>A0A3Q3E0K6</accession>
<feature type="region of interest" description="Disordered" evidence="7">
    <location>
        <begin position="1"/>
        <end position="29"/>
    </location>
</feature>
<comment type="similarity">
    <text evidence="1">Belongs to the cyclin family. Cyclin-like FAM58 subfamily.</text>
</comment>
<evidence type="ECO:0000256" key="5">
    <source>
        <dbReference type="ARBA" id="ARBA00057521"/>
    </source>
</evidence>
<dbReference type="CTD" id="92002"/>
<sequence length="256" mass="29223">MEPGPSSRSSAARDLVPAAGRSSGPAREADISRDMKTHFRVCRFIMEAGVKLGMRSVPVATACVLYHNFFKRVSLSVYEPYLVAMSCLYLAGKVEEQHIRTRDIINVSHRYFNSGSPPLECDKEFWDLRDSVVQCELLILRQLNFQVSFEHPHKYLLHYVMSVKSLVNRHAWSRCPVAETSWALLRDCYHGSMCIRHMPQHIAIATLYLALNSYGVELPVGEKRWWQVLCEGVTKVDIDAVISDLLQLYDMEAKCI</sequence>
<dbReference type="RefSeq" id="XP_019747019.1">
    <property type="nucleotide sequence ID" value="XM_019891460.1"/>
</dbReference>
<dbReference type="GO" id="GO:0006357">
    <property type="term" value="P:regulation of transcription by RNA polymerase II"/>
    <property type="evidence" value="ECO:0007669"/>
    <property type="project" value="InterPro"/>
</dbReference>
<keyword evidence="10" id="KW-1185">Reference proteome</keyword>